<evidence type="ECO:0000313" key="2">
    <source>
        <dbReference type="Proteomes" id="UP000254571"/>
    </source>
</evidence>
<dbReference type="Proteomes" id="UP000254571">
    <property type="component" value="Unassembled WGS sequence"/>
</dbReference>
<name>A0A7H4NYF0_9ENTR</name>
<proteinExistence type="predicted"/>
<reference evidence="1 2" key="1">
    <citation type="submission" date="2018-06" db="EMBL/GenBank/DDBJ databases">
        <authorList>
            <consortium name="Pathogen Informatics"/>
            <person name="Doyle S."/>
        </authorList>
    </citation>
    <scope>NUCLEOTIDE SEQUENCE [LARGE SCALE GENOMIC DNA]</scope>
    <source>
        <strain evidence="1 2">NCTC9149</strain>
    </source>
</reference>
<organism evidence="1 2">
    <name type="scientific">Klebsiella grimontii</name>
    <dbReference type="NCBI Taxonomy" id="2058152"/>
    <lineage>
        <taxon>Bacteria</taxon>
        <taxon>Pseudomonadati</taxon>
        <taxon>Pseudomonadota</taxon>
        <taxon>Gammaproteobacteria</taxon>
        <taxon>Enterobacterales</taxon>
        <taxon>Enterobacteriaceae</taxon>
        <taxon>Klebsiella/Raoultella group</taxon>
        <taxon>Klebsiella</taxon>
    </lineage>
</organism>
<dbReference type="AlphaFoldDB" id="A0A7H4NYF0"/>
<dbReference type="EMBL" id="UGMX01000002">
    <property type="protein sequence ID" value="STW05215.1"/>
    <property type="molecule type" value="Genomic_DNA"/>
</dbReference>
<accession>A0A7H4NYF0</accession>
<comment type="caution">
    <text evidence="1">The sequence shown here is derived from an EMBL/GenBank/DDBJ whole genome shotgun (WGS) entry which is preliminary data.</text>
</comment>
<gene>
    <name evidence="1" type="ORF">NCTC9149_01588</name>
</gene>
<sequence length="60" mass="7263">MNRAYSAWLTRRRFPGTASFKVYMMNKDNPQLLEKVNQWLASQDKNVLKQKWRIHDQVKP</sequence>
<evidence type="ECO:0000313" key="1">
    <source>
        <dbReference type="EMBL" id="STW05215.1"/>
    </source>
</evidence>
<protein>
    <submittedName>
        <fullName evidence="1">Cyclohexadienyl dehydratase</fullName>
    </submittedName>
</protein>